<sequence>MIINLPNFFQDNKLNSLKAKMGIDRYTYGNFGDSQIQGIRDLLNGEGQDFENISEITPLSDHTLTYNNERIIVYIRDVSNYGHYNLPRFHIAKCSTLRNMFTNNRKGRYVRTQNETGIFFVNIISGNKPIKKEVRLNVCKNCLDVLGWEGYSVNTWTEAQKDDCVARFTISKFFEEYPKFLSDNDGFSSSKSPLNVYPPHWTEISRNYRQGKNWTCEQCGVVLINNQGLLETNHKNGNKYECNDSNLEALCVDCHSKRPMHSHMLNNPMTHTRIEQVKIIKKQQGIIL</sequence>
<protein>
    <recommendedName>
        <fullName evidence="5">HNH nuclease domain-containing protein</fullName>
    </recommendedName>
</protein>
<dbReference type="EMBL" id="MUXT01000001">
    <property type="protein sequence ID" value="OOR85361.1"/>
    <property type="molecule type" value="Genomic_DNA"/>
</dbReference>
<gene>
    <name evidence="1" type="ORF">B0180_00760</name>
    <name evidence="2" type="ORF">U0021_07685</name>
</gene>
<evidence type="ECO:0000313" key="2">
    <source>
        <dbReference type="EMBL" id="WQE03621.1"/>
    </source>
</evidence>
<dbReference type="RefSeq" id="WP_078255231.1">
    <property type="nucleotide sequence ID" value="NZ_CP139961.1"/>
</dbReference>
<evidence type="ECO:0000313" key="4">
    <source>
        <dbReference type="Proteomes" id="UP001324384"/>
    </source>
</evidence>
<evidence type="ECO:0008006" key="5">
    <source>
        <dbReference type="Google" id="ProtNLM"/>
    </source>
</evidence>
<dbReference type="Proteomes" id="UP001324384">
    <property type="component" value="Chromosome"/>
</dbReference>
<keyword evidence="4" id="KW-1185">Reference proteome</keyword>
<dbReference type="Proteomes" id="UP000190322">
    <property type="component" value="Unassembled WGS sequence"/>
</dbReference>
<reference evidence="2 4" key="2">
    <citation type="submission" date="2023-12" db="EMBL/GenBank/DDBJ databases">
        <title>Genome sequencing and assembly of bacterial species from a model synthetic community.</title>
        <authorList>
            <person name="Hogle S.L."/>
        </authorList>
    </citation>
    <scope>NUCLEOTIDE SEQUENCE [LARGE SCALE GENOMIC DNA]</scope>
    <source>
        <strain evidence="2 4">HAMBI_2792</strain>
    </source>
</reference>
<proteinExistence type="predicted"/>
<accession>A0A1S9ZQR0</accession>
<name>A0A1S9ZQR0_9GAMM</name>
<organism evidence="1 3">
    <name type="scientific">Moraxella canis</name>
    <dbReference type="NCBI Taxonomy" id="90239"/>
    <lineage>
        <taxon>Bacteria</taxon>
        <taxon>Pseudomonadati</taxon>
        <taxon>Pseudomonadota</taxon>
        <taxon>Gammaproteobacteria</taxon>
        <taxon>Moraxellales</taxon>
        <taxon>Moraxellaceae</taxon>
        <taxon>Moraxella</taxon>
    </lineage>
</organism>
<dbReference type="EMBL" id="CP139961">
    <property type="protein sequence ID" value="WQE03621.1"/>
    <property type="molecule type" value="Genomic_DNA"/>
</dbReference>
<dbReference type="AlphaFoldDB" id="A0A1S9ZQR0"/>
<evidence type="ECO:0000313" key="3">
    <source>
        <dbReference type="Proteomes" id="UP000190322"/>
    </source>
</evidence>
<reference evidence="1 3" key="1">
    <citation type="submission" date="2017-02" db="EMBL/GenBank/DDBJ databases">
        <title>Draft genome sequence of Moraxella canis CCUG 8415A type strain.</title>
        <authorList>
            <person name="Engstrom-Jakobsson H."/>
            <person name="Salva-Serra F."/>
            <person name="Thorell K."/>
            <person name="Gonzales-Siles L."/>
            <person name="Karlsson R."/>
            <person name="Boulund F."/>
            <person name="Engstrand L."/>
            <person name="Moore E."/>
        </authorList>
    </citation>
    <scope>NUCLEOTIDE SEQUENCE [LARGE SCALE GENOMIC DNA]</scope>
    <source>
        <strain evidence="1 3">CCUG 8415A</strain>
    </source>
</reference>
<evidence type="ECO:0000313" key="1">
    <source>
        <dbReference type="EMBL" id="OOR85361.1"/>
    </source>
</evidence>